<keyword evidence="3 10" id="KW-0285">Flavoprotein</keyword>
<evidence type="ECO:0000259" key="12">
    <source>
        <dbReference type="Pfam" id="PF05430"/>
    </source>
</evidence>
<evidence type="ECO:0000256" key="3">
    <source>
        <dbReference type="ARBA" id="ARBA00022630"/>
    </source>
</evidence>
<feature type="region of interest" description="tRNA (mnm(5)s(2)U34)-methyltransferase" evidence="10">
    <location>
        <begin position="1"/>
        <end position="280"/>
    </location>
</feature>
<dbReference type="HAMAP" id="MF_01102">
    <property type="entry name" value="MnmC"/>
    <property type="match status" value="1"/>
</dbReference>
<dbReference type="EC" id="2.1.1.61" evidence="10"/>
<evidence type="ECO:0000313" key="14">
    <source>
        <dbReference type="Proteomes" id="UP000610558"/>
    </source>
</evidence>
<dbReference type="Gene3D" id="3.40.50.150">
    <property type="entry name" value="Vaccinia Virus protein VP39"/>
    <property type="match status" value="1"/>
</dbReference>
<dbReference type="PANTHER" id="PTHR13847:SF283">
    <property type="entry name" value="TRNA 5-METHYLAMINOMETHYL-2-THIOURIDINE BIOSYNTHESIS BIFUNCTIONAL PROTEIN MNMC"/>
    <property type="match status" value="1"/>
</dbReference>
<dbReference type="SUPFAM" id="SSF51905">
    <property type="entry name" value="FAD/NAD(P)-binding domain"/>
    <property type="match status" value="1"/>
</dbReference>
<dbReference type="EC" id="1.5.-.-" evidence="10"/>
<dbReference type="SUPFAM" id="SSF54373">
    <property type="entry name" value="FAD-linked reductases, C-terminal domain"/>
    <property type="match status" value="1"/>
</dbReference>
<dbReference type="InterPro" id="IPR006076">
    <property type="entry name" value="FAD-dep_OxRdtase"/>
</dbReference>
<comment type="similarity">
    <text evidence="10">In the N-terminal section; belongs to the methyltransferase superfamily. tRNA (mnm(5)s(2)U34)-methyltransferase family.</text>
</comment>
<sequence>MTHSKESTAENPYALQPAQLVWSEDGLPSAEDYDDVYFSRDNGLEESRYVFLQHNQLEQRWRNLDPAKPGRFTLVETGFGSGLNFLLCWQLWLQSAPESWQLQYLSFEKHPMRGEDLARSQAYWSELAPLAGILQQNYPPLIPGQHRRWLSSNASRHRVCLNLVFGDLHDTLPELLDSDWALINKDTLNKDIHNKDTHLPALNRPVVDAWLLDGFAPAKNPGMWQEPLFSCMNLLSGEHTTFATFTSAGIVKRGLKSAGFKVEKVKGYGRKREMLCGKWQPDYALTEPPAIPSPALPWHQPSSHGEIKHIAIIGAGLAGCSTAAALAQRGYRVTVIERHSQTATEASGNPQGILYTKLSPDPGALNHFTLSSFLYSLNYYRELLENNSSIEGELCGVLQLAANEKEALNFELLGQQLAGQHWLNLLPAESDALKNLGLRPFNRPAHFYPDAGWLNPASLCAHWLNHPNIELCTQTEALAITLGNTNWKISGAHDFQLDADAVVICNANDAKAFNQSAYLPTRAIRGQLSYIPADTLPSPLKTVICHEGYIAPAQGGQYCIGASFDLKNTHTELNDKDHQWNLEQLRALIPELAEKDIPILGGRAALRCASPDYLPIVGALPNIDEVDQSYAPLRKDARKHIAETPANLPNLFINIAHGSRGLTSTPLCAELVASYIAGELRPLPRSLCEHLAPTRFLIRDLMRNRR</sequence>
<keyword evidence="14" id="KW-1185">Reference proteome</keyword>
<dbReference type="RefSeq" id="WP_190763352.1">
    <property type="nucleotide sequence ID" value="NZ_JACXLD010000002.1"/>
</dbReference>
<dbReference type="InterPro" id="IPR017610">
    <property type="entry name" value="tRNA_S-uridine_synth_MnmC_C"/>
</dbReference>
<reference evidence="13" key="1">
    <citation type="submission" date="2020-09" db="EMBL/GenBank/DDBJ databases">
        <authorList>
            <person name="Yoon J.-W."/>
        </authorList>
    </citation>
    <scope>NUCLEOTIDE SEQUENCE</scope>
    <source>
        <strain evidence="13">KMU-158</strain>
    </source>
</reference>
<dbReference type="NCBIfam" id="TIGR03197">
    <property type="entry name" value="MnmC_Cterm"/>
    <property type="match status" value="1"/>
</dbReference>
<dbReference type="Gene3D" id="3.50.50.60">
    <property type="entry name" value="FAD/NAD(P)-binding domain"/>
    <property type="match status" value="1"/>
</dbReference>
<evidence type="ECO:0000256" key="6">
    <source>
        <dbReference type="ARBA" id="ARBA00022694"/>
    </source>
</evidence>
<evidence type="ECO:0000256" key="1">
    <source>
        <dbReference type="ARBA" id="ARBA00022490"/>
    </source>
</evidence>
<dbReference type="InterPro" id="IPR029063">
    <property type="entry name" value="SAM-dependent_MTases_sf"/>
</dbReference>
<dbReference type="GO" id="GO:0005737">
    <property type="term" value="C:cytoplasm"/>
    <property type="evidence" value="ECO:0007669"/>
    <property type="project" value="UniProtKB-SubCell"/>
</dbReference>
<comment type="catalytic activity">
    <reaction evidence="10">
        <text>5-aminomethyl-2-thiouridine(34) in tRNA + S-adenosyl-L-methionine = 5-methylaminomethyl-2-thiouridine(34) in tRNA + S-adenosyl-L-homocysteine + H(+)</text>
        <dbReference type="Rhea" id="RHEA:19569"/>
        <dbReference type="Rhea" id="RHEA-COMP:10195"/>
        <dbReference type="Rhea" id="RHEA-COMP:10197"/>
        <dbReference type="ChEBI" id="CHEBI:15378"/>
        <dbReference type="ChEBI" id="CHEBI:57856"/>
        <dbReference type="ChEBI" id="CHEBI:59789"/>
        <dbReference type="ChEBI" id="CHEBI:74454"/>
        <dbReference type="ChEBI" id="CHEBI:74455"/>
        <dbReference type="EC" id="2.1.1.61"/>
    </reaction>
</comment>
<evidence type="ECO:0000256" key="10">
    <source>
        <dbReference type="HAMAP-Rule" id="MF_01102"/>
    </source>
</evidence>
<comment type="similarity">
    <text evidence="10">In the C-terminal section; belongs to the DAO family.</text>
</comment>
<dbReference type="GO" id="GO:0032259">
    <property type="term" value="P:methylation"/>
    <property type="evidence" value="ECO:0007669"/>
    <property type="project" value="UniProtKB-KW"/>
</dbReference>
<feature type="domain" description="MnmC-like methyltransferase" evidence="12">
    <location>
        <begin position="196"/>
        <end position="278"/>
    </location>
</feature>
<dbReference type="Pfam" id="PF05430">
    <property type="entry name" value="Methyltransf_30"/>
    <property type="match status" value="1"/>
</dbReference>
<keyword evidence="9 10" id="KW-0511">Multifunctional enzyme</keyword>
<dbReference type="InterPro" id="IPR008471">
    <property type="entry name" value="MnmC-like_methylTransf"/>
</dbReference>
<keyword evidence="2 10" id="KW-0489">Methyltransferase</keyword>
<accession>A0A927C2B0</accession>
<dbReference type="NCBIfam" id="NF033855">
    <property type="entry name" value="tRNA_MNMC2"/>
    <property type="match status" value="1"/>
</dbReference>
<protein>
    <recommendedName>
        <fullName evidence="10">tRNA 5-methylaminomethyl-2-thiouridine biosynthesis bifunctional protein MnmC</fullName>
        <shortName evidence="10">tRNA mnm(5)s(2)U biosynthesis bifunctional protein</shortName>
    </recommendedName>
    <domain>
        <recommendedName>
            <fullName evidence="10">tRNA (mnm(5)s(2)U34)-methyltransferase</fullName>
            <ecNumber evidence="10">2.1.1.61</ecNumber>
        </recommendedName>
    </domain>
    <domain>
        <recommendedName>
            <fullName evidence="10">FAD-dependent cmnm(5)s(2)U34 oxidoreductase</fullName>
            <ecNumber evidence="10">1.5.-.-</ecNumber>
        </recommendedName>
    </domain>
</protein>
<evidence type="ECO:0000256" key="4">
    <source>
        <dbReference type="ARBA" id="ARBA00022679"/>
    </source>
</evidence>
<comment type="cofactor">
    <cofactor evidence="10">
        <name>FAD</name>
        <dbReference type="ChEBI" id="CHEBI:57692"/>
    </cofactor>
</comment>
<evidence type="ECO:0000256" key="8">
    <source>
        <dbReference type="ARBA" id="ARBA00023002"/>
    </source>
</evidence>
<comment type="subcellular location">
    <subcellularLocation>
        <location evidence="10">Cytoplasm</location>
    </subcellularLocation>
</comment>
<gene>
    <name evidence="10 13" type="primary">mnmC</name>
    <name evidence="13" type="ORF">IB286_05630</name>
</gene>
<dbReference type="Proteomes" id="UP000610558">
    <property type="component" value="Unassembled WGS sequence"/>
</dbReference>
<feature type="domain" description="FAD dependent oxidoreductase" evidence="11">
    <location>
        <begin position="310"/>
        <end position="674"/>
    </location>
</feature>
<evidence type="ECO:0000256" key="2">
    <source>
        <dbReference type="ARBA" id="ARBA00022603"/>
    </source>
</evidence>
<keyword evidence="6 10" id="KW-0819">tRNA processing</keyword>
<proteinExistence type="inferred from homology"/>
<dbReference type="Pfam" id="PF01266">
    <property type="entry name" value="DAO"/>
    <property type="match status" value="1"/>
</dbReference>
<evidence type="ECO:0000313" key="13">
    <source>
        <dbReference type="EMBL" id="MBD2858486.1"/>
    </source>
</evidence>
<dbReference type="GO" id="GO:0050660">
    <property type="term" value="F:flavin adenine dinucleotide binding"/>
    <property type="evidence" value="ECO:0007669"/>
    <property type="project" value="UniProtKB-UniRule"/>
</dbReference>
<dbReference type="InterPro" id="IPR036188">
    <property type="entry name" value="FAD/NAD-bd_sf"/>
</dbReference>
<dbReference type="PANTHER" id="PTHR13847">
    <property type="entry name" value="SARCOSINE DEHYDROGENASE-RELATED"/>
    <property type="match status" value="1"/>
</dbReference>
<evidence type="ECO:0000259" key="11">
    <source>
        <dbReference type="Pfam" id="PF01266"/>
    </source>
</evidence>
<comment type="function">
    <text evidence="10">Catalyzes the last two steps in the biosynthesis of 5-methylaminomethyl-2-thiouridine (mnm(5)s(2)U) at the wobble position (U34) in tRNA. Catalyzes the FAD-dependent demodification of cmnm(5)s(2)U34 to nm(5)s(2)U34, followed by the transfer of a methyl group from S-adenosyl-L-methionine to nm(5)s(2)U34, to form mnm(5)s(2)U34.</text>
</comment>
<dbReference type="GO" id="GO:0002097">
    <property type="term" value="P:tRNA wobble base modification"/>
    <property type="evidence" value="ECO:0007669"/>
    <property type="project" value="UniProtKB-UniRule"/>
</dbReference>
<keyword evidence="5 10" id="KW-0949">S-adenosyl-L-methionine</keyword>
<keyword evidence="7 10" id="KW-0274">FAD</keyword>
<organism evidence="13 14">
    <name type="scientific">Spongiibacter pelagi</name>
    <dbReference type="NCBI Taxonomy" id="2760804"/>
    <lineage>
        <taxon>Bacteria</taxon>
        <taxon>Pseudomonadati</taxon>
        <taxon>Pseudomonadota</taxon>
        <taxon>Gammaproteobacteria</taxon>
        <taxon>Cellvibrionales</taxon>
        <taxon>Spongiibacteraceae</taxon>
        <taxon>Spongiibacter</taxon>
    </lineage>
</organism>
<keyword evidence="4 10" id="KW-0808">Transferase</keyword>
<evidence type="ECO:0000256" key="7">
    <source>
        <dbReference type="ARBA" id="ARBA00022827"/>
    </source>
</evidence>
<comment type="caution">
    <text evidence="13">The sequence shown here is derived from an EMBL/GenBank/DDBJ whole genome shotgun (WGS) entry which is preliminary data.</text>
</comment>
<dbReference type="InterPro" id="IPR047785">
    <property type="entry name" value="tRNA_MNMC2"/>
</dbReference>
<evidence type="ECO:0000256" key="9">
    <source>
        <dbReference type="ARBA" id="ARBA00023268"/>
    </source>
</evidence>
<keyword evidence="8 10" id="KW-0560">Oxidoreductase</keyword>
<feature type="region of interest" description="FAD-dependent cmnm(5)s(2)U34 oxidoreductase" evidence="10">
    <location>
        <begin position="313"/>
        <end position="706"/>
    </location>
</feature>
<dbReference type="InterPro" id="IPR023032">
    <property type="entry name" value="tRNA_MAMT_biosynth_bifunc_MnmC"/>
</dbReference>
<dbReference type="Gene3D" id="3.30.9.10">
    <property type="entry name" value="D-Amino Acid Oxidase, subunit A, domain 2"/>
    <property type="match status" value="1"/>
</dbReference>
<evidence type="ECO:0000256" key="5">
    <source>
        <dbReference type="ARBA" id="ARBA00022691"/>
    </source>
</evidence>
<dbReference type="AlphaFoldDB" id="A0A927C2B0"/>
<name>A0A927C2B0_9GAMM</name>
<dbReference type="EMBL" id="JACXLD010000002">
    <property type="protein sequence ID" value="MBD2858486.1"/>
    <property type="molecule type" value="Genomic_DNA"/>
</dbReference>
<dbReference type="NCBIfam" id="NF002481">
    <property type="entry name" value="PRK01747.1-2"/>
    <property type="match status" value="1"/>
</dbReference>
<keyword evidence="1 10" id="KW-0963">Cytoplasm</keyword>
<dbReference type="GO" id="GO:0004808">
    <property type="term" value="F:tRNA (5-methylaminomethyl-2-thiouridylate)(34)-methyltransferase activity"/>
    <property type="evidence" value="ECO:0007669"/>
    <property type="project" value="UniProtKB-EC"/>
</dbReference>
<dbReference type="GO" id="GO:0016645">
    <property type="term" value="F:oxidoreductase activity, acting on the CH-NH group of donors"/>
    <property type="evidence" value="ECO:0007669"/>
    <property type="project" value="InterPro"/>
</dbReference>